<sequence length="85" mass="9012">MPESTNPSQPASTRRFASRAAVAVSRDPSGLNGVTIAVSTVPTWPVTSNALVLTALRYSLDPEIQPMATYASVAESGQLRLRLRG</sequence>
<dbReference type="EMBL" id="AP022599">
    <property type="protein sequence ID" value="BBY79034.1"/>
    <property type="molecule type" value="Genomic_DNA"/>
</dbReference>
<gene>
    <name evidence="1" type="ORF">MPUL_01920</name>
</gene>
<reference evidence="1 2" key="1">
    <citation type="journal article" date="2019" name="Emerg. Microbes Infect.">
        <title>Comprehensive subspecies identification of 175 nontuberculous mycobacteria species based on 7547 genomic profiles.</title>
        <authorList>
            <person name="Matsumoto Y."/>
            <person name="Kinjo T."/>
            <person name="Motooka D."/>
            <person name="Nabeya D."/>
            <person name="Jung N."/>
            <person name="Uechi K."/>
            <person name="Horii T."/>
            <person name="Iida T."/>
            <person name="Fujita J."/>
            <person name="Nakamura S."/>
        </authorList>
    </citation>
    <scope>NUCLEOTIDE SEQUENCE [LARGE SCALE GENOMIC DNA]</scope>
    <source>
        <strain evidence="1 2">JCM 6370</strain>
    </source>
</reference>
<protein>
    <submittedName>
        <fullName evidence="1">Uncharacterized protein</fullName>
    </submittedName>
</protein>
<evidence type="ECO:0000313" key="1">
    <source>
        <dbReference type="EMBL" id="BBY79034.1"/>
    </source>
</evidence>
<evidence type="ECO:0000313" key="2">
    <source>
        <dbReference type="Proteomes" id="UP000467252"/>
    </source>
</evidence>
<accession>A0A7I7UC42</accession>
<dbReference type="AlphaFoldDB" id="A0A7I7UC42"/>
<dbReference type="Proteomes" id="UP000467252">
    <property type="component" value="Chromosome"/>
</dbReference>
<proteinExistence type="predicted"/>
<organism evidence="1 2">
    <name type="scientific">Mycolicibacterium pulveris</name>
    <name type="common">Mycobacterium pulveris</name>
    <dbReference type="NCBI Taxonomy" id="36813"/>
    <lineage>
        <taxon>Bacteria</taxon>
        <taxon>Bacillati</taxon>
        <taxon>Actinomycetota</taxon>
        <taxon>Actinomycetes</taxon>
        <taxon>Mycobacteriales</taxon>
        <taxon>Mycobacteriaceae</taxon>
        <taxon>Mycolicibacterium</taxon>
    </lineage>
</organism>
<keyword evidence="2" id="KW-1185">Reference proteome</keyword>
<name>A0A7I7UC42_MYCPV</name>